<comment type="caution">
    <text evidence="1">The sequence shown here is derived from an EMBL/GenBank/DDBJ whole genome shotgun (WGS) entry which is preliminary data.</text>
</comment>
<proteinExistence type="predicted"/>
<dbReference type="Gene3D" id="1.20.1280.50">
    <property type="match status" value="1"/>
</dbReference>
<accession>A0A392VS95</accession>
<feature type="non-terminal residue" evidence="1">
    <location>
        <position position="38"/>
    </location>
</feature>
<sequence length="38" mass="4553">MFQTTMAAAAVNLLYLPDECWEDVFKFLTFDDDRDYTR</sequence>
<protein>
    <submittedName>
        <fullName evidence="1">Uncharacterized protein</fullName>
    </submittedName>
</protein>
<evidence type="ECO:0000313" key="2">
    <source>
        <dbReference type="Proteomes" id="UP000265520"/>
    </source>
</evidence>
<organism evidence="1 2">
    <name type="scientific">Trifolium medium</name>
    <dbReference type="NCBI Taxonomy" id="97028"/>
    <lineage>
        <taxon>Eukaryota</taxon>
        <taxon>Viridiplantae</taxon>
        <taxon>Streptophyta</taxon>
        <taxon>Embryophyta</taxon>
        <taxon>Tracheophyta</taxon>
        <taxon>Spermatophyta</taxon>
        <taxon>Magnoliopsida</taxon>
        <taxon>eudicotyledons</taxon>
        <taxon>Gunneridae</taxon>
        <taxon>Pentapetalae</taxon>
        <taxon>rosids</taxon>
        <taxon>fabids</taxon>
        <taxon>Fabales</taxon>
        <taxon>Fabaceae</taxon>
        <taxon>Papilionoideae</taxon>
        <taxon>50 kb inversion clade</taxon>
        <taxon>NPAAA clade</taxon>
        <taxon>Hologalegina</taxon>
        <taxon>IRL clade</taxon>
        <taxon>Trifolieae</taxon>
        <taxon>Trifolium</taxon>
    </lineage>
</organism>
<dbReference type="EMBL" id="LXQA011254160">
    <property type="protein sequence ID" value="MCI90787.1"/>
    <property type="molecule type" value="Genomic_DNA"/>
</dbReference>
<name>A0A392VS95_9FABA</name>
<dbReference type="AlphaFoldDB" id="A0A392VS95"/>
<evidence type="ECO:0000313" key="1">
    <source>
        <dbReference type="EMBL" id="MCI90787.1"/>
    </source>
</evidence>
<reference evidence="1 2" key="1">
    <citation type="journal article" date="2018" name="Front. Plant Sci.">
        <title>Red Clover (Trifolium pratense) and Zigzag Clover (T. medium) - A Picture of Genomic Similarities and Differences.</title>
        <authorList>
            <person name="Dluhosova J."/>
            <person name="Istvanek J."/>
            <person name="Nedelnik J."/>
            <person name="Repkova J."/>
        </authorList>
    </citation>
    <scope>NUCLEOTIDE SEQUENCE [LARGE SCALE GENOMIC DNA]</scope>
    <source>
        <strain evidence="2">cv. 10/8</strain>
        <tissue evidence="1">Leaf</tissue>
    </source>
</reference>
<keyword evidence="2" id="KW-1185">Reference proteome</keyword>
<dbReference type="Proteomes" id="UP000265520">
    <property type="component" value="Unassembled WGS sequence"/>
</dbReference>